<evidence type="ECO:0000256" key="10">
    <source>
        <dbReference type="SAM" id="MobiDB-lite"/>
    </source>
</evidence>
<dbReference type="Gene3D" id="6.10.140.1330">
    <property type="match status" value="1"/>
</dbReference>
<evidence type="ECO:0000313" key="13">
    <source>
        <dbReference type="EMBL" id="EJK46023.1"/>
    </source>
</evidence>
<comment type="subcellular location">
    <subcellularLocation>
        <location evidence="1">Cell membrane</location>
        <topology evidence="1">Multi-pass membrane protein</topology>
    </subcellularLocation>
</comment>
<dbReference type="eggNOG" id="KOG1965">
    <property type="taxonomic scope" value="Eukaryota"/>
</dbReference>
<sequence>MPPMSRPDQSDMVSTSQSTAAKDAVAARSKRILLAIHRKNLDLFVVIILSCYHHCRTVSAESEQSMAAYASDLVSFAPVNGRVLAEDHNSGSVSHGGQGHTSEDGKSIYNEEERASYTVLFPWFVEMMGVFIYYVLSRYAHAIPYTAIVFICGMFIGLAAGNENSPMNALTYSTDTWTGIDGHVILLVFLPGLLFLDSYNIDVHLFAQSFAQLFVFAFPMVLAGTSLTALVAYFIFPYGWSFDLCMTFGSILAATDPVAVAVLLNELGAPPRLKIHISGESLLNDGAAVVFFNIFSKRFFYEIGIPGVGDDIGWAQGFATFFRLSLGGMCIGLAFGAGTLLILYQLDRRLSGEDAVVQVVATFTSAYLVFFTSEILAGCSGIIAVLFCALTIKAFGETYYNDPARLGVGTNWREAVFMSYGGLRGAVGIALALVLHAETDHFTSASGVSDETRVEYLSYSSKMFGMVGGIALFTLIINGTSSGPLLKKLGLVTPSETRVRVLKNYRRQRDALILREYVVLLTQPRFQDVDFGILQVLVPYFRDITFKQLMAAVNNHKKKSPTLSYTPPDLSHVLPYLYTHTEILIDSKPEEEMDPRSRFFQDNKQRSMFLRQSAINIFDSRGDRKTVFDLRKEYNEDDVREVNPACMFMQMLLPDFVYIGTHHLSERGAVIIRATDRAWRTPGTDFRNYYIAVKVASDSWVRPTQALVHWLSHTRTRRRLEREQKTRGHVDRRENCDNYIVQTRVKQILIFIEAHNMAREKFLEEFCQDTELTAAEKIVLNECDSQLNMAQFELDAIDKDQVSLIKTNYLAQILLNKGASCIKEMQADGLMTEKEAGEFLEEVAEYLRRLEGNTEQQVLSKAVKSGRLSLMPRDLQEFTIIEEPQDPEECIANQATTNEAEADDGQAKESTKPQDAEETIEAGADDVRAKESLAKDYVDDK</sequence>
<feature type="region of interest" description="Disordered" evidence="10">
    <location>
        <begin position="885"/>
        <end position="941"/>
    </location>
</feature>
<dbReference type="PANTHER" id="PTHR10110">
    <property type="entry name" value="SODIUM/HYDROGEN EXCHANGER"/>
    <property type="match status" value="1"/>
</dbReference>
<dbReference type="GO" id="GO:0015385">
    <property type="term" value="F:sodium:proton antiporter activity"/>
    <property type="evidence" value="ECO:0007669"/>
    <property type="project" value="InterPro"/>
</dbReference>
<feature type="transmembrane region" description="Helical" evidence="11">
    <location>
        <begin position="115"/>
        <end position="136"/>
    </location>
</feature>
<proteinExistence type="predicted"/>
<feature type="transmembrane region" description="Helical" evidence="11">
    <location>
        <begin position="456"/>
        <end position="477"/>
    </location>
</feature>
<gene>
    <name evidence="13" type="ORF">THAOC_35334</name>
</gene>
<evidence type="ECO:0000256" key="7">
    <source>
        <dbReference type="ARBA" id="ARBA00023065"/>
    </source>
</evidence>
<keyword evidence="5 11" id="KW-1133">Transmembrane helix</keyword>
<evidence type="ECO:0000256" key="3">
    <source>
        <dbReference type="ARBA" id="ARBA00022475"/>
    </source>
</evidence>
<dbReference type="PANTHER" id="PTHR10110:SF86">
    <property type="entry name" value="SODIUM_HYDROGEN EXCHANGER 7"/>
    <property type="match status" value="1"/>
</dbReference>
<dbReference type="Proteomes" id="UP000266841">
    <property type="component" value="Unassembled WGS sequence"/>
</dbReference>
<dbReference type="InterPro" id="IPR006153">
    <property type="entry name" value="Cation/H_exchanger_TM"/>
</dbReference>
<dbReference type="InterPro" id="IPR018422">
    <property type="entry name" value="Cation/H_exchanger_CPA1"/>
</dbReference>
<feature type="compositionally biased region" description="Basic and acidic residues" evidence="10">
    <location>
        <begin position="905"/>
        <end position="915"/>
    </location>
</feature>
<feature type="transmembrane region" description="Helical" evidence="11">
    <location>
        <begin position="143"/>
        <end position="162"/>
    </location>
</feature>
<evidence type="ECO:0000256" key="8">
    <source>
        <dbReference type="ARBA" id="ARBA00023136"/>
    </source>
</evidence>
<evidence type="ECO:0000256" key="1">
    <source>
        <dbReference type="ARBA" id="ARBA00004651"/>
    </source>
</evidence>
<keyword evidence="8 11" id="KW-0472">Membrane</keyword>
<keyword evidence="9" id="KW-0739">Sodium transport</keyword>
<keyword evidence="3" id="KW-1003">Cell membrane</keyword>
<keyword evidence="14" id="KW-1185">Reference proteome</keyword>
<feature type="compositionally biased region" description="Basic and acidic residues" evidence="10">
    <location>
        <begin position="925"/>
        <end position="941"/>
    </location>
</feature>
<feature type="transmembrane region" description="Helical" evidence="11">
    <location>
        <begin position="241"/>
        <end position="264"/>
    </location>
</feature>
<keyword evidence="2" id="KW-0813">Transport</keyword>
<keyword evidence="6" id="KW-0915">Sodium</keyword>
<feature type="transmembrane region" description="Helical" evidence="11">
    <location>
        <begin position="324"/>
        <end position="346"/>
    </location>
</feature>
<feature type="transmembrane region" description="Helical" evidence="11">
    <location>
        <begin position="366"/>
        <end position="395"/>
    </location>
</feature>
<evidence type="ECO:0000256" key="11">
    <source>
        <dbReference type="SAM" id="Phobius"/>
    </source>
</evidence>
<feature type="transmembrane region" description="Helical" evidence="11">
    <location>
        <begin position="182"/>
        <end position="201"/>
    </location>
</feature>
<dbReference type="GO" id="GO:0051453">
    <property type="term" value="P:regulation of intracellular pH"/>
    <property type="evidence" value="ECO:0007669"/>
    <property type="project" value="TreeGrafter"/>
</dbReference>
<accession>K0R128</accession>
<dbReference type="GO" id="GO:0005886">
    <property type="term" value="C:plasma membrane"/>
    <property type="evidence" value="ECO:0007669"/>
    <property type="project" value="UniProtKB-SubCell"/>
</dbReference>
<dbReference type="OrthoDB" id="441412at2759"/>
<protein>
    <recommendedName>
        <fullName evidence="12">Cation/H+ exchanger transmembrane domain-containing protein</fullName>
    </recommendedName>
</protein>
<keyword evidence="7" id="KW-0406">Ion transport</keyword>
<dbReference type="Pfam" id="PF00999">
    <property type="entry name" value="Na_H_Exchanger"/>
    <property type="match status" value="2"/>
</dbReference>
<evidence type="ECO:0000256" key="9">
    <source>
        <dbReference type="ARBA" id="ARBA00023201"/>
    </source>
</evidence>
<evidence type="ECO:0000256" key="2">
    <source>
        <dbReference type="ARBA" id="ARBA00022448"/>
    </source>
</evidence>
<evidence type="ECO:0000313" key="14">
    <source>
        <dbReference type="Proteomes" id="UP000266841"/>
    </source>
</evidence>
<organism evidence="13 14">
    <name type="scientific">Thalassiosira oceanica</name>
    <name type="common">Marine diatom</name>
    <dbReference type="NCBI Taxonomy" id="159749"/>
    <lineage>
        <taxon>Eukaryota</taxon>
        <taxon>Sar</taxon>
        <taxon>Stramenopiles</taxon>
        <taxon>Ochrophyta</taxon>
        <taxon>Bacillariophyta</taxon>
        <taxon>Coscinodiscophyceae</taxon>
        <taxon>Thalassiosirophycidae</taxon>
        <taxon>Thalassiosirales</taxon>
        <taxon>Thalassiosiraceae</taxon>
        <taxon>Thalassiosira</taxon>
    </lineage>
</organism>
<dbReference type="GO" id="GO:0015386">
    <property type="term" value="F:potassium:proton antiporter activity"/>
    <property type="evidence" value="ECO:0007669"/>
    <property type="project" value="TreeGrafter"/>
</dbReference>
<dbReference type="EMBL" id="AGNL01048061">
    <property type="protein sequence ID" value="EJK46023.1"/>
    <property type="molecule type" value="Genomic_DNA"/>
</dbReference>
<evidence type="ECO:0000256" key="5">
    <source>
        <dbReference type="ARBA" id="ARBA00022989"/>
    </source>
</evidence>
<reference evidence="13 14" key="1">
    <citation type="journal article" date="2012" name="Genome Biol.">
        <title>Genome and low-iron response of an oceanic diatom adapted to chronic iron limitation.</title>
        <authorList>
            <person name="Lommer M."/>
            <person name="Specht M."/>
            <person name="Roy A.S."/>
            <person name="Kraemer L."/>
            <person name="Andreson R."/>
            <person name="Gutowska M.A."/>
            <person name="Wolf J."/>
            <person name="Bergner S.V."/>
            <person name="Schilhabel M.B."/>
            <person name="Klostermeier U.C."/>
            <person name="Beiko R.G."/>
            <person name="Rosenstiel P."/>
            <person name="Hippler M."/>
            <person name="Laroche J."/>
        </authorList>
    </citation>
    <scope>NUCLEOTIDE SEQUENCE [LARGE SCALE GENOMIC DNA]</scope>
    <source>
        <strain evidence="13 14">CCMP1005</strain>
    </source>
</reference>
<evidence type="ECO:0000259" key="12">
    <source>
        <dbReference type="Pfam" id="PF00999"/>
    </source>
</evidence>
<feature type="domain" description="Cation/H+ exchanger transmembrane" evidence="12">
    <location>
        <begin position="407"/>
        <end position="488"/>
    </location>
</feature>
<dbReference type="AlphaFoldDB" id="K0R128"/>
<keyword evidence="4 11" id="KW-0812">Transmembrane</keyword>
<name>K0R128_THAOC</name>
<dbReference type="GO" id="GO:0098719">
    <property type="term" value="P:sodium ion import across plasma membrane"/>
    <property type="evidence" value="ECO:0007669"/>
    <property type="project" value="TreeGrafter"/>
</dbReference>
<feature type="transmembrane region" description="Helical" evidence="11">
    <location>
        <begin position="213"/>
        <end position="235"/>
    </location>
</feature>
<evidence type="ECO:0000256" key="4">
    <source>
        <dbReference type="ARBA" id="ARBA00022692"/>
    </source>
</evidence>
<evidence type="ECO:0000256" key="6">
    <source>
        <dbReference type="ARBA" id="ARBA00023053"/>
    </source>
</evidence>
<feature type="domain" description="Cation/H+ exchanger transmembrane" evidence="12">
    <location>
        <begin position="131"/>
        <end position="393"/>
    </location>
</feature>
<comment type="caution">
    <text evidence="13">The sequence shown here is derived from an EMBL/GenBank/DDBJ whole genome shotgun (WGS) entry which is preliminary data.</text>
</comment>